<evidence type="ECO:0000256" key="1">
    <source>
        <dbReference type="SAM" id="Phobius"/>
    </source>
</evidence>
<sequence>MTDEDRAAYRKRRMAELLAEAEADVTRTRAAKQEPATEAGPVVEVKRSKWLTNLVGIIILLALSFVLIATSMTIGRFTGHDFADARRTGTATVEQCERRGPISLDGFGYYDQCTVTIAWNNGPSSRVLIDKPGFFKGEKPGDTLQIGEHTGSRGSIGYSRPELPDRGWVTAIGIALWIIGALPLMAVLFYLREIFRDLIRRQT</sequence>
<name>A0A919NXL2_9ACTN</name>
<comment type="caution">
    <text evidence="2">The sequence shown here is derived from an EMBL/GenBank/DDBJ whole genome shotgun (WGS) entry which is preliminary data.</text>
</comment>
<keyword evidence="1" id="KW-1133">Transmembrane helix</keyword>
<evidence type="ECO:0000313" key="2">
    <source>
        <dbReference type="EMBL" id="GIF25739.1"/>
    </source>
</evidence>
<reference evidence="2" key="1">
    <citation type="submission" date="2021-01" db="EMBL/GenBank/DDBJ databases">
        <title>Whole genome shotgun sequence of Actinoplanes tereljensis NBRC 105297.</title>
        <authorList>
            <person name="Komaki H."/>
            <person name="Tamura T."/>
        </authorList>
    </citation>
    <scope>NUCLEOTIDE SEQUENCE</scope>
    <source>
        <strain evidence="2">NBRC 105297</strain>
    </source>
</reference>
<dbReference type="RefSeq" id="WP_203813544.1">
    <property type="nucleotide sequence ID" value="NZ_BOMY01000053.1"/>
</dbReference>
<organism evidence="2 3">
    <name type="scientific">Paractinoplanes tereljensis</name>
    <dbReference type="NCBI Taxonomy" id="571912"/>
    <lineage>
        <taxon>Bacteria</taxon>
        <taxon>Bacillati</taxon>
        <taxon>Actinomycetota</taxon>
        <taxon>Actinomycetes</taxon>
        <taxon>Micromonosporales</taxon>
        <taxon>Micromonosporaceae</taxon>
        <taxon>Paractinoplanes</taxon>
    </lineage>
</organism>
<accession>A0A919NXL2</accession>
<dbReference type="EMBL" id="BOMY01000053">
    <property type="protein sequence ID" value="GIF25739.1"/>
    <property type="molecule type" value="Genomic_DNA"/>
</dbReference>
<keyword evidence="1" id="KW-0472">Membrane</keyword>
<dbReference type="InterPro" id="IPR045927">
    <property type="entry name" value="DUF6346"/>
</dbReference>
<feature type="transmembrane region" description="Helical" evidence="1">
    <location>
        <begin position="168"/>
        <end position="191"/>
    </location>
</feature>
<proteinExistence type="predicted"/>
<keyword evidence="3" id="KW-1185">Reference proteome</keyword>
<dbReference type="AlphaFoldDB" id="A0A919NXL2"/>
<keyword evidence="1" id="KW-0812">Transmembrane</keyword>
<dbReference type="Pfam" id="PF19873">
    <property type="entry name" value="DUF6346"/>
    <property type="match status" value="1"/>
</dbReference>
<gene>
    <name evidence="2" type="ORF">Ate02nite_84690</name>
</gene>
<evidence type="ECO:0000313" key="3">
    <source>
        <dbReference type="Proteomes" id="UP000623608"/>
    </source>
</evidence>
<dbReference type="Proteomes" id="UP000623608">
    <property type="component" value="Unassembled WGS sequence"/>
</dbReference>
<protein>
    <submittedName>
        <fullName evidence="2">Uncharacterized protein</fullName>
    </submittedName>
</protein>
<feature type="transmembrane region" description="Helical" evidence="1">
    <location>
        <begin position="54"/>
        <end position="74"/>
    </location>
</feature>